<evidence type="ECO:0000256" key="9">
    <source>
        <dbReference type="ARBA" id="ARBA00023163"/>
    </source>
</evidence>
<evidence type="ECO:0000256" key="3">
    <source>
        <dbReference type="ARBA" id="ARBA00012438"/>
    </source>
</evidence>
<evidence type="ECO:0000313" key="17">
    <source>
        <dbReference type="Proteomes" id="UP000011976"/>
    </source>
</evidence>
<dbReference type="InterPro" id="IPR036097">
    <property type="entry name" value="HisK_dim/P_sf"/>
</dbReference>
<comment type="similarity">
    <text evidence="2">Belongs to the MBF1 family.</text>
</comment>
<evidence type="ECO:0000256" key="4">
    <source>
        <dbReference type="ARBA" id="ARBA00022553"/>
    </source>
</evidence>
<dbReference type="PROSITE" id="PS50109">
    <property type="entry name" value="HIS_KIN"/>
    <property type="match status" value="1"/>
</dbReference>
<dbReference type="GO" id="GO:0003677">
    <property type="term" value="F:DNA binding"/>
    <property type="evidence" value="ECO:0007669"/>
    <property type="project" value="UniProtKB-KW"/>
</dbReference>
<dbReference type="EC" id="2.7.13.3" evidence="3"/>
<dbReference type="Pfam" id="PF02518">
    <property type="entry name" value="HATPase_c"/>
    <property type="match status" value="1"/>
</dbReference>
<dbReference type="SUPFAM" id="SSF47384">
    <property type="entry name" value="Homodimeric domain of signal transducing histidine kinase"/>
    <property type="match status" value="1"/>
</dbReference>
<proteinExistence type="inferred from homology"/>
<dbReference type="Gene3D" id="3.40.50.2300">
    <property type="match status" value="1"/>
</dbReference>
<feature type="region of interest" description="Disordered" evidence="12">
    <location>
        <begin position="1083"/>
        <end position="1131"/>
    </location>
</feature>
<dbReference type="PROSITE" id="PS50943">
    <property type="entry name" value="HTH_CROC1"/>
    <property type="match status" value="1"/>
</dbReference>
<dbReference type="OrthoDB" id="21225at2759"/>
<dbReference type="Pfam" id="PF08523">
    <property type="entry name" value="MBF1"/>
    <property type="match status" value="1"/>
</dbReference>
<dbReference type="Gene3D" id="3.30.450.40">
    <property type="match status" value="1"/>
</dbReference>
<dbReference type="InterPro" id="IPR029016">
    <property type="entry name" value="GAF-like_dom_sf"/>
</dbReference>
<dbReference type="CDD" id="cd00082">
    <property type="entry name" value="HisKA"/>
    <property type="match status" value="1"/>
</dbReference>
<sequence length="1493" mass="163035">MPTPNPHPLHQSLVRPSSPGASSLSSESAARRIAANAVEAPSCPIAWGTWLRRYQLGSWCEKVAPQQSSTAAASSACAPNGTTTYSSPNPTLTHTPDLHLPEAAAAGPSSSYASTPPPPTQHARTTSAKLCQPFEFSKAHRYVKLDFEEKIESMQFYQKNGWLAAPPLPRRQHRRVAEALRRHGLTGAQDRDALNLYVQHAKAVFKCDYASFMVESPDETYMLILAQDGGDPHVQIVPRTVTLCSHAMLLSDDEVLVIANTNNDWRFRACPSTLAGTVTNAKGHPMSFYASAPLFLSYSLYGIEGRVQVGRLCIMDQQPREDFDEKDAELLYSIGKMAGDALEKEYQSARNAKAAEMQQRTSGLIRSLEDLSLTPNLRHLNSSAPNSVSNDSDHGGYARYSLVVIDRACHELQQCLGAAAVAAFDINNFRFRKAPQQPVSPRSSTAFAAATVPLWHHFDDKDLTEPVTPPADSVSTPTLIDPDSPMISPRMSRNLSSSADQVGVLQAIDLREGSPPPSLLSFSGPANYHPNMADDTDQLKAVFASPLARMAAETKMNLRCKFYRRNIDGSSASDDGEDDDTLASGADDDDDKDPWQGLLPTDAPVSSYAVVACYNRAKLRPGIMFLIMFADPVCFDQQERFFVESTMQIALGSLLRQKLSEVDFFQAEFLRHVQHNLRTPLHGALGAVEYLRAAISNDPDDDAVKIDLSADGVLATLLESISLSGLTLNSYIDDLLSFQNLSGIKGGLAPPVKRTSADIVKVIEAVTDEEWEFAHRLDQQSRKLDEDDLHPDAVASNAVELIIKATPQVRECDWIVDVKALQDVVRKVVSNAVRFTQKGYVEVSIRLAEQGALDEVETEVADGYAVIEIEVADTGVGMTKDFCQTQLTRPFTKGDSFRDGIGLGMTIVSSTLQKFGGKLSVASEVNVGTRVTMCMPLQRSPSHGRTLSTASNVPPRFAASKLAHYGLDTRGLRRLANSICEYFMPMGGIELTRNFAEADCVVLPMRAVAKLAEGEPSLLSQMKPDARFVVITSSHTVHDKDVEMLDGRAMLPLPMPHGPSALRLMETFLSEEVPMHIHIADARSGGQHRGSVSEPGAANGLRRVSGHRTSGSDASRRSTHEAQVSPSVEHVDARTASLKTLPKIITDTTLRDDEFRVLVVEDNPINMRLLTTLCKRLDIRYDEAHDGAEAVTKFISFRPSVVLLDISLPIQDGFEACAQMRTHDVPSYIVAVTALSSEEDKTRGIESCGMDAWMTKPVSPRQLKNDLEKWKRADGTVEKEMEVVVRWRRRSHFASSAYVIMWLVLSGVPLAGGGDGCCDDFTPPSTFPTTYHQPLSYTLFNMSNTDWDSKTVIGRGVRPSGGSGGSSGPTAYERAKQVGAITDLDRKVTAGTNKGHVGTDHQRIAKLDRDNEVAPPPKVAPTVGKTIGQKRQEKGLTQKDLATKINEKPQVIQEYESGKAVPNPQILAKMERALGVKLRGKDIGAPLGGPKKK</sequence>
<dbReference type="InterPro" id="IPR003594">
    <property type="entry name" value="HATPase_dom"/>
</dbReference>
<dbReference type="PRINTS" id="PR00344">
    <property type="entry name" value="BCTRLSENSOR"/>
</dbReference>
<evidence type="ECO:0000256" key="5">
    <source>
        <dbReference type="ARBA" id="ARBA00022679"/>
    </source>
</evidence>
<dbReference type="Gene3D" id="3.30.565.10">
    <property type="entry name" value="Histidine kinase-like ATPase, C-terminal domain"/>
    <property type="match status" value="1"/>
</dbReference>
<comment type="function">
    <text evidence="10">Transcriptional coactivator that stimulates GCN4-dependent transcriptional activity by bridging the DNA-binding region of GCN4 and TBP (SPT15), thereby recruiting TBP to GCN4-bound promoters. Involved in induction of the ribosome quality control (RQC) pathway; a pathway that degrades nascent peptide chains during problematic translation. Required to prevent stalled ribosomes from frameshifting.</text>
</comment>
<evidence type="ECO:0000256" key="6">
    <source>
        <dbReference type="ARBA" id="ARBA00022777"/>
    </source>
</evidence>
<feature type="compositionally biased region" description="Polar residues" evidence="12">
    <location>
        <begin position="80"/>
        <end position="94"/>
    </location>
</feature>
<keyword evidence="9" id="KW-0804">Transcription</keyword>
<evidence type="ECO:0000313" key="16">
    <source>
        <dbReference type="EMBL" id="GAC77473.1"/>
    </source>
</evidence>
<dbReference type="EMBL" id="DF196792">
    <property type="protein sequence ID" value="GAC77473.1"/>
    <property type="molecule type" value="Genomic_DNA"/>
</dbReference>
<dbReference type="Pfam" id="PF00072">
    <property type="entry name" value="Response_reg"/>
    <property type="match status" value="1"/>
</dbReference>
<dbReference type="SUPFAM" id="SSF55874">
    <property type="entry name" value="ATPase domain of HSP90 chaperone/DNA topoisomerase II/histidine kinase"/>
    <property type="match status" value="1"/>
</dbReference>
<accession>M9MGY5</accession>
<protein>
    <recommendedName>
        <fullName evidence="3">histidine kinase</fullName>
        <ecNumber evidence="3">2.7.13.3</ecNumber>
    </recommendedName>
</protein>
<dbReference type="PROSITE" id="PS50110">
    <property type="entry name" value="RESPONSE_REGULATORY"/>
    <property type="match status" value="1"/>
</dbReference>
<evidence type="ECO:0000256" key="1">
    <source>
        <dbReference type="ARBA" id="ARBA00000085"/>
    </source>
</evidence>
<evidence type="ECO:0000259" key="15">
    <source>
        <dbReference type="PROSITE" id="PS50943"/>
    </source>
</evidence>
<feature type="domain" description="Histidine kinase" evidence="13">
    <location>
        <begin position="672"/>
        <end position="939"/>
    </location>
</feature>
<dbReference type="SMART" id="SM00387">
    <property type="entry name" value="HATPase_c"/>
    <property type="match status" value="1"/>
</dbReference>
<feature type="region of interest" description="Disordered" evidence="12">
    <location>
        <begin position="1"/>
        <end position="29"/>
    </location>
</feature>
<organism evidence="16 17">
    <name type="scientific">Pseudozyma antarctica (strain T-34)</name>
    <name type="common">Yeast</name>
    <name type="synonym">Candida antarctica</name>
    <dbReference type="NCBI Taxonomy" id="1151754"/>
    <lineage>
        <taxon>Eukaryota</taxon>
        <taxon>Fungi</taxon>
        <taxon>Dikarya</taxon>
        <taxon>Basidiomycota</taxon>
        <taxon>Ustilaginomycotina</taxon>
        <taxon>Ustilaginomycetes</taxon>
        <taxon>Ustilaginales</taxon>
        <taxon>Ustilaginaceae</taxon>
        <taxon>Moesziomyces</taxon>
    </lineage>
</organism>
<dbReference type="InterPro" id="IPR010982">
    <property type="entry name" value="Lambda_DNA-bd_dom_sf"/>
</dbReference>
<feature type="region of interest" description="Disordered" evidence="12">
    <location>
        <begin position="72"/>
        <end position="126"/>
    </location>
</feature>
<feature type="compositionally biased region" description="Acidic residues" evidence="12">
    <location>
        <begin position="574"/>
        <end position="592"/>
    </location>
</feature>
<dbReference type="CDD" id="cd00093">
    <property type="entry name" value="HTH_XRE"/>
    <property type="match status" value="1"/>
</dbReference>
<dbReference type="GO" id="GO:0005886">
    <property type="term" value="C:plasma membrane"/>
    <property type="evidence" value="ECO:0007669"/>
    <property type="project" value="TreeGrafter"/>
</dbReference>
<evidence type="ECO:0000256" key="7">
    <source>
        <dbReference type="ARBA" id="ARBA00023015"/>
    </source>
</evidence>
<feature type="modified residue" description="4-aspartylphosphate" evidence="11">
    <location>
        <position position="1205"/>
    </location>
</feature>
<dbReference type="InterPro" id="IPR001789">
    <property type="entry name" value="Sig_transdc_resp-reg_receiver"/>
</dbReference>
<dbReference type="Pfam" id="PF01381">
    <property type="entry name" value="HTH_3"/>
    <property type="match status" value="1"/>
</dbReference>
<evidence type="ECO:0000256" key="12">
    <source>
        <dbReference type="SAM" id="MobiDB-lite"/>
    </source>
</evidence>
<dbReference type="Gene3D" id="1.10.260.40">
    <property type="entry name" value="lambda repressor-like DNA-binding domains"/>
    <property type="match status" value="1"/>
</dbReference>
<dbReference type="FunFam" id="1.10.287.130:FF:000126">
    <property type="entry name" value="Related to SLN1-histidine kinase osmosensor that regulates a MAP kinase cascade"/>
    <property type="match status" value="1"/>
</dbReference>
<dbReference type="SUPFAM" id="SSF47413">
    <property type="entry name" value="lambda repressor-like DNA-binding domains"/>
    <property type="match status" value="1"/>
</dbReference>
<dbReference type="InterPro" id="IPR036890">
    <property type="entry name" value="HATPase_C_sf"/>
</dbReference>
<name>M9MGY5_PSEA3</name>
<evidence type="ECO:0000256" key="10">
    <source>
        <dbReference type="ARBA" id="ARBA00035107"/>
    </source>
</evidence>
<feature type="domain" description="HTH cro/C1-type" evidence="15">
    <location>
        <begin position="1427"/>
        <end position="1481"/>
    </location>
</feature>
<evidence type="ECO:0000256" key="2">
    <source>
        <dbReference type="ARBA" id="ARBA00009802"/>
    </source>
</evidence>
<dbReference type="InterPro" id="IPR013729">
    <property type="entry name" value="MBF1_N"/>
</dbReference>
<dbReference type="InterPro" id="IPR003661">
    <property type="entry name" value="HisK_dim/P_dom"/>
</dbReference>
<feature type="compositionally biased region" description="Low complexity" evidence="12">
    <location>
        <begin position="101"/>
        <end position="114"/>
    </location>
</feature>
<dbReference type="CDD" id="cd17546">
    <property type="entry name" value="REC_hyHK_CKI1_RcsC-like"/>
    <property type="match status" value="1"/>
</dbReference>
<dbReference type="Pfam" id="PF00512">
    <property type="entry name" value="HisKA"/>
    <property type="match status" value="1"/>
</dbReference>
<comment type="catalytic activity">
    <reaction evidence="1">
        <text>ATP + protein L-histidine = ADP + protein N-phospho-L-histidine.</text>
        <dbReference type="EC" id="2.7.13.3"/>
    </reaction>
</comment>
<dbReference type="InterPro" id="IPR005467">
    <property type="entry name" value="His_kinase_dom"/>
</dbReference>
<feature type="domain" description="Response regulatory" evidence="14">
    <location>
        <begin position="1156"/>
        <end position="1271"/>
    </location>
</feature>
<feature type="region of interest" description="Disordered" evidence="12">
    <location>
        <begin position="461"/>
        <end position="485"/>
    </location>
</feature>
<dbReference type="STRING" id="1151754.M9MGY5"/>
<keyword evidence="4 11" id="KW-0597">Phosphoprotein</keyword>
<keyword evidence="8" id="KW-0238">DNA-binding</keyword>
<feature type="region of interest" description="Disordered" evidence="12">
    <location>
        <begin position="569"/>
        <end position="599"/>
    </location>
</feature>
<dbReference type="SMART" id="SM00388">
    <property type="entry name" value="HisKA"/>
    <property type="match status" value="1"/>
</dbReference>
<dbReference type="SMART" id="SM00448">
    <property type="entry name" value="REC"/>
    <property type="match status" value="1"/>
</dbReference>
<dbReference type="PANTHER" id="PTHR43047:SF72">
    <property type="entry name" value="OSMOSENSING HISTIDINE PROTEIN KINASE SLN1"/>
    <property type="match status" value="1"/>
</dbReference>
<evidence type="ECO:0000256" key="11">
    <source>
        <dbReference type="PROSITE-ProRule" id="PRU00169"/>
    </source>
</evidence>
<dbReference type="SUPFAM" id="SSF52172">
    <property type="entry name" value="CheY-like"/>
    <property type="match status" value="1"/>
</dbReference>
<dbReference type="InterPro" id="IPR001387">
    <property type="entry name" value="Cro/C1-type_HTH"/>
</dbReference>
<dbReference type="Proteomes" id="UP000011976">
    <property type="component" value="Unassembled WGS sequence"/>
</dbReference>
<keyword evidence="5" id="KW-0808">Transferase</keyword>
<keyword evidence="6" id="KW-0418">Kinase</keyword>
<dbReference type="InterPro" id="IPR011006">
    <property type="entry name" value="CheY-like_superfamily"/>
</dbReference>
<feature type="compositionally biased region" description="Low complexity" evidence="12">
    <location>
        <begin position="15"/>
        <end position="29"/>
    </location>
</feature>
<dbReference type="GO" id="GO:0000155">
    <property type="term" value="F:phosphorelay sensor kinase activity"/>
    <property type="evidence" value="ECO:0007669"/>
    <property type="project" value="InterPro"/>
</dbReference>
<dbReference type="SMART" id="SM00530">
    <property type="entry name" value="HTH_XRE"/>
    <property type="match status" value="1"/>
</dbReference>
<reference evidence="17" key="1">
    <citation type="journal article" date="2013" name="Genome Announc.">
        <title>Genome sequence of the basidiomycetous yeast Pseudozyma antarctica T-34, a producer of the glycolipid biosurfactants mannosylerythritol lipids.</title>
        <authorList>
            <person name="Morita T."/>
            <person name="Koike H."/>
            <person name="Koyama Y."/>
            <person name="Hagiwara H."/>
            <person name="Ito E."/>
            <person name="Fukuoka T."/>
            <person name="Imura T."/>
            <person name="Machida M."/>
            <person name="Kitamoto D."/>
        </authorList>
    </citation>
    <scope>NUCLEOTIDE SEQUENCE [LARGE SCALE GENOMIC DNA]</scope>
    <source>
        <strain evidence="17">T-34</strain>
    </source>
</reference>
<gene>
    <name evidence="16" type="ORF">PANT_26d00067</name>
</gene>
<dbReference type="GO" id="GO:0009927">
    <property type="term" value="F:histidine phosphotransfer kinase activity"/>
    <property type="evidence" value="ECO:0007669"/>
    <property type="project" value="TreeGrafter"/>
</dbReference>
<dbReference type="SUPFAM" id="SSF55781">
    <property type="entry name" value="GAF domain-like"/>
    <property type="match status" value="1"/>
</dbReference>
<evidence type="ECO:0000259" key="14">
    <source>
        <dbReference type="PROSITE" id="PS50110"/>
    </source>
</evidence>
<keyword evidence="7" id="KW-0805">Transcription regulation</keyword>
<dbReference type="InterPro" id="IPR004358">
    <property type="entry name" value="Sig_transdc_His_kin-like_C"/>
</dbReference>
<evidence type="ECO:0000256" key="8">
    <source>
        <dbReference type="ARBA" id="ARBA00023125"/>
    </source>
</evidence>
<dbReference type="PANTHER" id="PTHR43047">
    <property type="entry name" value="TWO-COMPONENT HISTIDINE PROTEIN KINASE"/>
    <property type="match status" value="1"/>
</dbReference>
<evidence type="ECO:0000259" key="13">
    <source>
        <dbReference type="PROSITE" id="PS50109"/>
    </source>
</evidence>
<dbReference type="Gene3D" id="1.10.287.130">
    <property type="match status" value="1"/>
</dbReference>
<dbReference type="FunFam" id="1.10.260.40:FF:000015">
    <property type="entry name" value="Endothelial differentiation-related factor 1"/>
    <property type="match status" value="1"/>
</dbReference>